<dbReference type="InterPro" id="IPR023393">
    <property type="entry name" value="START-like_dom_sf"/>
</dbReference>
<feature type="transmembrane region" description="Helical" evidence="1">
    <location>
        <begin position="12"/>
        <end position="33"/>
    </location>
</feature>
<protein>
    <submittedName>
        <fullName evidence="2">SRPBCC family protein</fullName>
    </submittedName>
</protein>
<name>A0ABW8YNW5_9SPHN</name>
<accession>A0ABW8YNW5</accession>
<dbReference type="EMBL" id="JBELQC010000002">
    <property type="protein sequence ID" value="MFL9841808.1"/>
    <property type="molecule type" value="Genomic_DNA"/>
</dbReference>
<comment type="caution">
    <text evidence="2">The sequence shown here is derived from an EMBL/GenBank/DDBJ whole genome shotgun (WGS) entry which is preliminary data.</text>
</comment>
<feature type="transmembrane region" description="Helical" evidence="1">
    <location>
        <begin position="39"/>
        <end position="60"/>
    </location>
</feature>
<sequence length="332" mass="37286">MDQAEAQLRTAKIRIAAACIFGLAFALGVYLLIEAVNPSGLISFTFLLILPAVVTAFVTYVGDPLARRPRGFYTGSVPTALFGAVVLASLIALREGGICILMLSPFWFALSALGGYLTWRLRRREEPVENVFRASTLLLVPLVAMQVEPMIPLARDTGNITRSVIIDADPATIWRHARAADHIRPGEGRWTVSQDIIGLPRPTGAQLDRQGYGATRQVQWQDGIRFQEVVTDWQPGRRLWWEFRFDATDLDAWAMQDRHLLPDSPHYRITDGGYVLTPLPDGRTRLTLTTHYWVQTPVNWYARLWGELLIGDVSANVLAVIRDRSERRPRTA</sequence>
<proteinExistence type="predicted"/>
<feature type="transmembrane region" description="Helical" evidence="1">
    <location>
        <begin position="72"/>
        <end position="92"/>
    </location>
</feature>
<evidence type="ECO:0000313" key="3">
    <source>
        <dbReference type="Proteomes" id="UP001629244"/>
    </source>
</evidence>
<feature type="transmembrane region" description="Helical" evidence="1">
    <location>
        <begin position="98"/>
        <end position="119"/>
    </location>
</feature>
<dbReference type="Proteomes" id="UP001629244">
    <property type="component" value="Unassembled WGS sequence"/>
</dbReference>
<keyword evidence="1" id="KW-0472">Membrane</keyword>
<organism evidence="2 3">
    <name type="scientific">Sphingomonas plantiphila</name>
    <dbReference type="NCBI Taxonomy" id="3163295"/>
    <lineage>
        <taxon>Bacteria</taxon>
        <taxon>Pseudomonadati</taxon>
        <taxon>Pseudomonadota</taxon>
        <taxon>Alphaproteobacteria</taxon>
        <taxon>Sphingomonadales</taxon>
        <taxon>Sphingomonadaceae</taxon>
        <taxon>Sphingomonas</taxon>
    </lineage>
</organism>
<dbReference type="Gene3D" id="3.30.530.20">
    <property type="match status" value="1"/>
</dbReference>
<evidence type="ECO:0000256" key="1">
    <source>
        <dbReference type="SAM" id="Phobius"/>
    </source>
</evidence>
<keyword evidence="1" id="KW-0812">Transmembrane</keyword>
<keyword evidence="3" id="KW-1185">Reference proteome</keyword>
<reference evidence="2 3" key="1">
    <citation type="submission" date="2024-06" db="EMBL/GenBank/DDBJ databases">
        <authorList>
            <person name="Kaempfer P."/>
            <person name="Viver T."/>
        </authorList>
    </citation>
    <scope>NUCLEOTIDE SEQUENCE [LARGE SCALE GENOMIC DNA]</scope>
    <source>
        <strain evidence="2 3">ST-64</strain>
    </source>
</reference>
<dbReference type="RefSeq" id="WP_408078862.1">
    <property type="nucleotide sequence ID" value="NZ_JBELQC010000002.1"/>
</dbReference>
<evidence type="ECO:0000313" key="2">
    <source>
        <dbReference type="EMBL" id="MFL9841808.1"/>
    </source>
</evidence>
<dbReference type="SUPFAM" id="SSF55961">
    <property type="entry name" value="Bet v1-like"/>
    <property type="match status" value="1"/>
</dbReference>
<keyword evidence="1" id="KW-1133">Transmembrane helix</keyword>
<gene>
    <name evidence="2" type="ORF">ABS767_12600</name>
</gene>